<evidence type="ECO:0000313" key="2">
    <source>
        <dbReference type="EMBL" id="CAE1161965.1"/>
    </source>
</evidence>
<feature type="transmembrane region" description="Helical" evidence="1">
    <location>
        <begin position="313"/>
        <end position="332"/>
    </location>
</feature>
<feature type="transmembrane region" description="Helical" evidence="1">
    <location>
        <begin position="244"/>
        <end position="267"/>
    </location>
</feature>
<comment type="caution">
    <text evidence="2">The sequence shown here is derived from an EMBL/GenBank/DDBJ whole genome shotgun (WGS) entry which is preliminary data.</text>
</comment>
<evidence type="ECO:0000313" key="3">
    <source>
        <dbReference type="Proteomes" id="UP000597762"/>
    </source>
</evidence>
<feature type="transmembrane region" description="Helical" evidence="1">
    <location>
        <begin position="144"/>
        <end position="170"/>
    </location>
</feature>
<reference evidence="2" key="1">
    <citation type="submission" date="2021-01" db="EMBL/GenBank/DDBJ databases">
        <authorList>
            <person name="Li R."/>
            <person name="Bekaert M."/>
        </authorList>
    </citation>
    <scope>NUCLEOTIDE SEQUENCE</scope>
    <source>
        <strain evidence="2">Farmed</strain>
    </source>
</reference>
<feature type="transmembrane region" description="Helical" evidence="1">
    <location>
        <begin position="279"/>
        <end position="307"/>
    </location>
</feature>
<keyword evidence="1" id="KW-0472">Membrane</keyword>
<feature type="transmembrane region" description="Helical" evidence="1">
    <location>
        <begin position="176"/>
        <end position="195"/>
    </location>
</feature>
<sequence>MPNLLHGTKTKRPSFCLTSSFLKQDAIPTLYSFSLLSSLLLLLFSSIAEWKIPLSSFYGFSLFLPPLLSFSHSFSLFFSLFPLSFTLSLSLFFSLYHSFLLPPSSLYHSFLPPSSLFLYIFSFQKLTDSRRKIYSFSLSPSPSLFFALFLFIFLSFPSLVYSLSLFFSLYPPFSPFLSLSILSPPFLSLSLHLFVSEVNGQPKENLFFLSYFCLSLTLLTLSLYSSLSLSFLFLSFFLPLYHSLPLYLSLISLTSPVFLSLYIFFFSEVNGQLNEKNPFSLTFFLFLSLLTLSLFFSVFISFSLFLFPLTLTLPSLFKSLLFLSLSLHIYLFSFRKLTNSRMQIIFLLSFCFLVLSSFHLCCTFSSLFCIRLSHTSFSFVSFPSFSFMHLFFHISLSLLRRFSFSFPSFLFSFIDSIILFFFFFSSPFLLPFPCLTFLLYLASERTFFFSSFSCPLFFNRSFDGLRDDPDTSHSEGVSRFLKRGTPSSLFIRDIDKSAPLKNSDRLRFRVRFN</sequence>
<proteinExistence type="predicted"/>
<feature type="transmembrane region" description="Helical" evidence="1">
    <location>
        <begin position="105"/>
        <end position="123"/>
    </location>
</feature>
<keyword evidence="1" id="KW-1133">Transmembrane helix</keyword>
<protein>
    <submittedName>
        <fullName evidence="2">Uncharacterized protein</fullName>
    </submittedName>
</protein>
<feature type="transmembrane region" description="Helical" evidence="1">
    <location>
        <begin position="380"/>
        <end position="399"/>
    </location>
</feature>
<accession>A0A812AWX4</accession>
<dbReference type="AlphaFoldDB" id="A0A812AWX4"/>
<dbReference type="EMBL" id="CAHIKZ030000228">
    <property type="protein sequence ID" value="CAE1161965.1"/>
    <property type="molecule type" value="Genomic_DNA"/>
</dbReference>
<organism evidence="2 3">
    <name type="scientific">Acanthosepion pharaonis</name>
    <name type="common">Pharaoh cuttlefish</name>
    <name type="synonym">Sepia pharaonis</name>
    <dbReference type="NCBI Taxonomy" id="158019"/>
    <lineage>
        <taxon>Eukaryota</taxon>
        <taxon>Metazoa</taxon>
        <taxon>Spiralia</taxon>
        <taxon>Lophotrochozoa</taxon>
        <taxon>Mollusca</taxon>
        <taxon>Cephalopoda</taxon>
        <taxon>Coleoidea</taxon>
        <taxon>Decapodiformes</taxon>
        <taxon>Sepiida</taxon>
        <taxon>Sepiina</taxon>
        <taxon>Sepiidae</taxon>
        <taxon>Acanthosepion</taxon>
    </lineage>
</organism>
<keyword evidence="1" id="KW-0812">Transmembrane</keyword>
<gene>
    <name evidence="2" type="ORF">SPHA_7099</name>
</gene>
<feature type="transmembrane region" description="Helical" evidence="1">
    <location>
        <begin position="30"/>
        <end position="50"/>
    </location>
</feature>
<evidence type="ECO:0000256" key="1">
    <source>
        <dbReference type="SAM" id="Phobius"/>
    </source>
</evidence>
<feature type="transmembrane region" description="Helical" evidence="1">
    <location>
        <begin position="207"/>
        <end position="238"/>
    </location>
</feature>
<feature type="transmembrane region" description="Helical" evidence="1">
    <location>
        <begin position="344"/>
        <end position="368"/>
    </location>
</feature>
<dbReference type="Proteomes" id="UP000597762">
    <property type="component" value="Unassembled WGS sequence"/>
</dbReference>
<keyword evidence="3" id="KW-1185">Reference proteome</keyword>
<name>A0A812AWX4_ACAPH</name>
<feature type="transmembrane region" description="Helical" evidence="1">
    <location>
        <begin position="62"/>
        <end position="85"/>
    </location>
</feature>